<reference evidence="1 2" key="1">
    <citation type="submission" date="2021-03" db="EMBL/GenBank/DDBJ databases">
        <title>Genomic Encyclopedia of Type Strains, Phase IV (KMG-IV): sequencing the most valuable type-strain genomes for metagenomic binning, comparative biology and taxonomic classification.</title>
        <authorList>
            <person name="Goeker M."/>
        </authorList>
    </citation>
    <scope>NUCLEOTIDE SEQUENCE [LARGE SCALE GENOMIC DNA]</scope>
    <source>
        <strain evidence="1 2">DSM 26806</strain>
    </source>
</reference>
<evidence type="ECO:0000313" key="1">
    <source>
        <dbReference type="EMBL" id="MBP2000574.1"/>
    </source>
</evidence>
<dbReference type="EMBL" id="JAGGLD010000002">
    <property type="protein sequence ID" value="MBP2000574.1"/>
    <property type="molecule type" value="Genomic_DNA"/>
</dbReference>
<gene>
    <name evidence="1" type="ORF">J2Z69_001605</name>
</gene>
<dbReference type="PROSITE" id="PS51257">
    <property type="entry name" value="PROKAR_LIPOPROTEIN"/>
    <property type="match status" value="1"/>
</dbReference>
<organism evidence="1 2">
    <name type="scientific">Paenibacillus shirakamiensis</name>
    <dbReference type="NCBI Taxonomy" id="1265935"/>
    <lineage>
        <taxon>Bacteria</taxon>
        <taxon>Bacillati</taxon>
        <taxon>Bacillota</taxon>
        <taxon>Bacilli</taxon>
        <taxon>Bacillales</taxon>
        <taxon>Paenibacillaceae</taxon>
        <taxon>Paenibacillus</taxon>
    </lineage>
</organism>
<dbReference type="RefSeq" id="WP_209860883.1">
    <property type="nucleotide sequence ID" value="NZ_JAGGLD010000002.1"/>
</dbReference>
<accession>A0ABS4JFT1</accession>
<proteinExistence type="predicted"/>
<protein>
    <submittedName>
        <fullName evidence="1">Uncharacterized protein</fullName>
    </submittedName>
</protein>
<name>A0ABS4JFT1_9BACL</name>
<comment type="caution">
    <text evidence="1">The sequence shown here is derived from an EMBL/GenBank/DDBJ whole genome shotgun (WGS) entry which is preliminary data.</text>
</comment>
<keyword evidence="2" id="KW-1185">Reference proteome</keyword>
<evidence type="ECO:0000313" key="2">
    <source>
        <dbReference type="Proteomes" id="UP001519288"/>
    </source>
</evidence>
<dbReference type="Proteomes" id="UP001519288">
    <property type="component" value="Unassembled WGS sequence"/>
</dbReference>
<sequence>MKFVGLYLSLIFVITACSSLMKQSPSEYIKVTAISQEAGPKINLQAIQASDYMDVFENRMKKIQDVPYTIVGDKIQITLADPSIQSCELMEYILSEDGSLKYDLRTVHPVNLQLDKGTGTFILERNLFAHASSNIKDYEKGAVYRGFRLVVQGKNEVNEYAFVLRTDAV</sequence>